<organism evidence="7 8">
    <name type="scientific">Virgisporangium aurantiacum</name>
    <dbReference type="NCBI Taxonomy" id="175570"/>
    <lineage>
        <taxon>Bacteria</taxon>
        <taxon>Bacillati</taxon>
        <taxon>Actinomycetota</taxon>
        <taxon>Actinomycetes</taxon>
        <taxon>Micromonosporales</taxon>
        <taxon>Micromonosporaceae</taxon>
        <taxon>Virgisporangium</taxon>
    </lineage>
</organism>
<dbReference type="GO" id="GO:0005524">
    <property type="term" value="F:ATP binding"/>
    <property type="evidence" value="ECO:0007669"/>
    <property type="project" value="UniProtKB-KW"/>
</dbReference>
<sequence length="840" mass="90877">MSDGVTVGVEEEFHVVDLATRELVPRGGEILRRLPAETYAAELQTSVVESNSRVHTSLDDLRADLIGLRRRATTVAEAAGLGLVSAGSVPLVDLDALQITPTSRYRRMLDDYQILAREQLICGMHTHVGVADRDAAVAVAHRVVPWMHLLLALSTSSPYWMGEDSGYASVRALVWQRWPTAGATSGAATAAEHDALVADLIASGIISDQAMIYFDIRPSADKPTVELRVADACTEVDDAVLIAGLFRAMVRHALANLDKPEKEVKPPILRAAMWRAARSGLDGDLLDLPHSPKPLPAHQALNNLVAELRPHLEETGDRSTISDLLAAALARTSSAHRQRREFDRRGRLTDVVDLLLERTRGSDTLPSGPARYATMSGYRLDGDEVFGAPREDYRPLIEVFERIGAAGLRKREQDRDEEQRAHGVTFTVGADPASRLFPFDLVPRLIDAGDWAELTRGLTQRARALDALLRDVYGDRQAVADGILPAWVVDSAPGLSPTGALVPRGAVRAHLSGMDLVRDEAGWYVLEDNLRVPSGMGYAVQNRRLTNAVLPELPKPDGLLDVEAAPAMLRETLTAAAPPAAGNTPGIALLSGGPSDSAWFEHRLLAEEMGVPLVRTGDLLVDDRSVFVVRDGTRRKVDVLYLRVDEDHLLHSAGADGRPLGPSLLAAVYAGTVTLANALGNGIGDDKAIYAYVPELIGYYLGERPLLAQVPTYLCGVAEQREEVLKRLETLVCKPVDGYGGDRVLIGPRASEEELAAVRRQIESAPHRWIAQEPVALSTHPVFDGTAFAPRHVDLRAFVYLTASFARTAPAALTRVAPAGSLIVNSSRGGGSKDTWLMEA</sequence>
<dbReference type="EC" id="6.3.2.2" evidence="5"/>
<dbReference type="InterPro" id="IPR014746">
    <property type="entry name" value="Gln_synth/guanido_kin_cat_dom"/>
</dbReference>
<keyword evidence="8" id="KW-1185">Reference proteome</keyword>
<dbReference type="PANTHER" id="PTHR34595">
    <property type="entry name" value="BLR5612 PROTEIN"/>
    <property type="match status" value="1"/>
</dbReference>
<dbReference type="InterPro" id="IPR006336">
    <property type="entry name" value="GCS2"/>
</dbReference>
<dbReference type="HAMAP" id="MF_01609">
    <property type="entry name" value="Glu_cys_ligase_2"/>
    <property type="match status" value="1"/>
</dbReference>
<dbReference type="SUPFAM" id="SSF55931">
    <property type="entry name" value="Glutamine synthetase/guanido kinase"/>
    <property type="match status" value="1"/>
</dbReference>
<feature type="domain" description="Circularly permuted ATP-grasp type 2" evidence="6">
    <location>
        <begin position="443"/>
        <end position="817"/>
    </location>
</feature>
<dbReference type="Gene3D" id="3.30.590.20">
    <property type="match status" value="1"/>
</dbReference>
<reference evidence="7" key="1">
    <citation type="submission" date="2021-01" db="EMBL/GenBank/DDBJ databases">
        <title>Whole genome shotgun sequence of Virgisporangium aurantiacum NBRC 16421.</title>
        <authorList>
            <person name="Komaki H."/>
            <person name="Tamura T."/>
        </authorList>
    </citation>
    <scope>NUCLEOTIDE SEQUENCE</scope>
    <source>
        <strain evidence="7">NBRC 16421</strain>
    </source>
</reference>
<gene>
    <name evidence="7" type="ORF">Vau01_033680</name>
</gene>
<comment type="function">
    <text evidence="5">ATP-dependent carboxylate-amine ligase which exhibits weak glutamate--cysteine ligase activity.</text>
</comment>
<evidence type="ECO:0000256" key="3">
    <source>
        <dbReference type="ARBA" id="ARBA00022840"/>
    </source>
</evidence>
<dbReference type="Proteomes" id="UP000612585">
    <property type="component" value="Unassembled WGS sequence"/>
</dbReference>
<dbReference type="InterPro" id="IPR025841">
    <property type="entry name" value="CP_ATPgrasp_2"/>
</dbReference>
<dbReference type="InterPro" id="IPR011793">
    <property type="entry name" value="YbdK"/>
</dbReference>
<dbReference type="InterPro" id="IPR051680">
    <property type="entry name" value="ATP-dep_Glu-Cys_Ligase-2"/>
</dbReference>
<protein>
    <recommendedName>
        <fullName evidence="5">Putative glutamate--cysteine ligase 2</fullName>
        <ecNumber evidence="5">6.3.2.2</ecNumber>
    </recommendedName>
    <alternativeName>
        <fullName evidence="5">Gamma-glutamylcysteine synthetase 2</fullName>
        <shortName evidence="5">GCS 2</shortName>
        <shortName evidence="5">Gamma-GCS 2</shortName>
    </alternativeName>
</protein>
<evidence type="ECO:0000256" key="1">
    <source>
        <dbReference type="ARBA" id="ARBA00022598"/>
    </source>
</evidence>
<keyword evidence="3 5" id="KW-0067">ATP-binding</keyword>
<comment type="similarity">
    <text evidence="5">Belongs to the glutamate--cysteine ligase type 2 family. YbdK subfamily.</text>
</comment>
<dbReference type="Gene3D" id="3.40.50.11290">
    <property type="match status" value="1"/>
</dbReference>
<evidence type="ECO:0000256" key="5">
    <source>
        <dbReference type="HAMAP-Rule" id="MF_01609"/>
    </source>
</evidence>
<comment type="catalytic activity">
    <reaction evidence="4 5">
        <text>L-cysteine + L-glutamate + ATP = gamma-L-glutamyl-L-cysteine + ADP + phosphate + H(+)</text>
        <dbReference type="Rhea" id="RHEA:13285"/>
        <dbReference type="ChEBI" id="CHEBI:15378"/>
        <dbReference type="ChEBI" id="CHEBI:29985"/>
        <dbReference type="ChEBI" id="CHEBI:30616"/>
        <dbReference type="ChEBI" id="CHEBI:35235"/>
        <dbReference type="ChEBI" id="CHEBI:43474"/>
        <dbReference type="ChEBI" id="CHEBI:58173"/>
        <dbReference type="ChEBI" id="CHEBI:456216"/>
        <dbReference type="EC" id="6.3.2.2"/>
    </reaction>
</comment>
<keyword evidence="2 5" id="KW-0547">Nucleotide-binding</keyword>
<dbReference type="Pfam" id="PF14403">
    <property type="entry name" value="CP_ATPgrasp_2"/>
    <property type="match status" value="1"/>
</dbReference>
<comment type="caution">
    <text evidence="7">The sequence shown here is derived from an EMBL/GenBank/DDBJ whole genome shotgun (WGS) entry which is preliminary data.</text>
</comment>
<evidence type="ECO:0000256" key="2">
    <source>
        <dbReference type="ARBA" id="ARBA00022741"/>
    </source>
</evidence>
<dbReference type="Pfam" id="PF04107">
    <property type="entry name" value="GCS2"/>
    <property type="match status" value="1"/>
</dbReference>
<dbReference type="GO" id="GO:0004357">
    <property type="term" value="F:glutamate-cysteine ligase activity"/>
    <property type="evidence" value="ECO:0007669"/>
    <property type="project" value="UniProtKB-EC"/>
</dbReference>
<dbReference type="PANTHER" id="PTHR34595:SF7">
    <property type="entry name" value="SLL1039 PROTEIN"/>
    <property type="match status" value="1"/>
</dbReference>
<accession>A0A8J3Z3S5</accession>
<dbReference type="NCBIfam" id="NF010041">
    <property type="entry name" value="PRK13517.1-1"/>
    <property type="match status" value="1"/>
</dbReference>
<proteinExistence type="inferred from homology"/>
<evidence type="ECO:0000313" key="7">
    <source>
        <dbReference type="EMBL" id="GIJ55852.1"/>
    </source>
</evidence>
<name>A0A8J3Z3S5_9ACTN</name>
<dbReference type="GO" id="GO:0042398">
    <property type="term" value="P:modified amino acid biosynthetic process"/>
    <property type="evidence" value="ECO:0007669"/>
    <property type="project" value="InterPro"/>
</dbReference>
<dbReference type="RefSeq" id="WP_203993246.1">
    <property type="nucleotide sequence ID" value="NZ_BOPG01000022.1"/>
</dbReference>
<dbReference type="Gene3D" id="3.30.1490.270">
    <property type="match status" value="1"/>
</dbReference>
<evidence type="ECO:0000259" key="6">
    <source>
        <dbReference type="Pfam" id="PF14403"/>
    </source>
</evidence>
<dbReference type="AlphaFoldDB" id="A0A8J3Z3S5"/>
<keyword evidence="1 5" id="KW-0436">Ligase</keyword>
<dbReference type="SUPFAM" id="SSF56059">
    <property type="entry name" value="Glutathione synthetase ATP-binding domain-like"/>
    <property type="match status" value="1"/>
</dbReference>
<evidence type="ECO:0000313" key="8">
    <source>
        <dbReference type="Proteomes" id="UP000612585"/>
    </source>
</evidence>
<dbReference type="NCBIfam" id="TIGR02050">
    <property type="entry name" value="gshA_cyan_rel"/>
    <property type="match status" value="1"/>
</dbReference>
<evidence type="ECO:0000256" key="4">
    <source>
        <dbReference type="ARBA" id="ARBA00048819"/>
    </source>
</evidence>
<dbReference type="EMBL" id="BOPG01000022">
    <property type="protein sequence ID" value="GIJ55852.1"/>
    <property type="molecule type" value="Genomic_DNA"/>
</dbReference>